<reference evidence="3 4" key="1">
    <citation type="journal article" date="2019" name="Sci. Rep.">
        <title>Orb-weaving spider Araneus ventricosus genome elucidates the spidroin gene catalogue.</title>
        <authorList>
            <person name="Kono N."/>
            <person name="Nakamura H."/>
            <person name="Ohtoshi R."/>
            <person name="Moran D.A.P."/>
            <person name="Shinohara A."/>
            <person name="Yoshida Y."/>
            <person name="Fujiwara M."/>
            <person name="Mori M."/>
            <person name="Tomita M."/>
            <person name="Arakawa K."/>
        </authorList>
    </citation>
    <scope>NUCLEOTIDE SEQUENCE [LARGE SCALE GENOMIC DNA]</scope>
</reference>
<dbReference type="PANTHER" id="PTHR15441">
    <property type="entry name" value="RIBONUCLEASE P PROTEIN SUBUNIT P14"/>
    <property type="match status" value="1"/>
</dbReference>
<dbReference type="GO" id="GO:0033204">
    <property type="term" value="F:ribonuclease P RNA binding"/>
    <property type="evidence" value="ECO:0007669"/>
    <property type="project" value="TreeGrafter"/>
</dbReference>
<sequence length="126" mass="14885">MSEVYYTDNYYMDIRLDFGEQYGQTEIPMDVKKFKYAVFLALKTLHGDMGCSIPVDIFKYREKDRRAIIRIPSKQVTKVWSALTLFSLYDDLECTFKVYKATPVLSCLNLNSTMYNHKEQDKCMEE</sequence>
<organism evidence="3 4">
    <name type="scientific">Araneus ventricosus</name>
    <name type="common">Orbweaver spider</name>
    <name type="synonym">Epeira ventricosa</name>
    <dbReference type="NCBI Taxonomy" id="182803"/>
    <lineage>
        <taxon>Eukaryota</taxon>
        <taxon>Metazoa</taxon>
        <taxon>Ecdysozoa</taxon>
        <taxon>Arthropoda</taxon>
        <taxon>Chelicerata</taxon>
        <taxon>Arachnida</taxon>
        <taxon>Araneae</taxon>
        <taxon>Araneomorphae</taxon>
        <taxon>Entelegynae</taxon>
        <taxon>Araneoidea</taxon>
        <taxon>Araneidae</taxon>
        <taxon>Araneus</taxon>
    </lineage>
</organism>
<evidence type="ECO:0000313" key="4">
    <source>
        <dbReference type="Proteomes" id="UP000499080"/>
    </source>
</evidence>
<dbReference type="AlphaFoldDB" id="A0A4Y2KH87"/>
<feature type="domain" description="Ribonucleases P/MRP subunit Pop8-like" evidence="2">
    <location>
        <begin position="24"/>
        <end position="85"/>
    </location>
</feature>
<dbReference type="EMBL" id="BGPR01004566">
    <property type="protein sequence ID" value="GBN00957.1"/>
    <property type="molecule type" value="Genomic_DNA"/>
</dbReference>
<dbReference type="PANTHER" id="PTHR15441:SF1">
    <property type="entry name" value="RIBONUCLEASE P PROTEIN SUBUNIT P14"/>
    <property type="match status" value="1"/>
</dbReference>
<name>A0A4Y2KH87_ARAVE</name>
<comment type="caution">
    <text evidence="3">The sequence shown here is derived from an EMBL/GenBank/DDBJ whole genome shotgun (WGS) entry which is preliminary data.</text>
</comment>
<proteinExistence type="predicted"/>
<dbReference type="GO" id="GO:0001682">
    <property type="term" value="P:tRNA 5'-leader removal"/>
    <property type="evidence" value="ECO:0007669"/>
    <property type="project" value="TreeGrafter"/>
</dbReference>
<dbReference type="OrthoDB" id="7481291at2759"/>
<evidence type="ECO:0000313" key="3">
    <source>
        <dbReference type="EMBL" id="GBN00957.1"/>
    </source>
</evidence>
<keyword evidence="1" id="KW-0819">tRNA processing</keyword>
<dbReference type="InterPro" id="IPR049128">
    <property type="entry name" value="Pop8-like_dom"/>
</dbReference>
<dbReference type="Pfam" id="PF20976">
    <property type="entry name" value="Pop8"/>
    <property type="match status" value="1"/>
</dbReference>
<keyword evidence="4" id="KW-1185">Reference proteome</keyword>
<evidence type="ECO:0000256" key="1">
    <source>
        <dbReference type="ARBA" id="ARBA00022694"/>
    </source>
</evidence>
<dbReference type="GO" id="GO:0005730">
    <property type="term" value="C:nucleolus"/>
    <property type="evidence" value="ECO:0007669"/>
    <property type="project" value="TreeGrafter"/>
</dbReference>
<evidence type="ECO:0000259" key="2">
    <source>
        <dbReference type="Pfam" id="PF20976"/>
    </source>
</evidence>
<gene>
    <name evidence="3" type="ORF">AVEN_175977_1</name>
</gene>
<protein>
    <recommendedName>
        <fullName evidence="2">Ribonucleases P/MRP subunit Pop8-like domain-containing protein</fullName>
    </recommendedName>
</protein>
<dbReference type="Proteomes" id="UP000499080">
    <property type="component" value="Unassembled WGS sequence"/>
</dbReference>
<accession>A0A4Y2KH87</accession>
<dbReference type="InterPro" id="IPR038085">
    <property type="entry name" value="Rnp2-like_sf"/>
</dbReference>
<dbReference type="SUPFAM" id="SSF160350">
    <property type="entry name" value="Rnp2-like"/>
    <property type="match status" value="1"/>
</dbReference>
<dbReference type="Gene3D" id="3.30.70.3250">
    <property type="entry name" value="Ribonuclease P, Pop5 subunit"/>
    <property type="match status" value="1"/>
</dbReference>
<dbReference type="GO" id="GO:0030681">
    <property type="term" value="C:multimeric ribonuclease P complex"/>
    <property type="evidence" value="ECO:0007669"/>
    <property type="project" value="TreeGrafter"/>
</dbReference>